<evidence type="ECO:0000256" key="22">
    <source>
        <dbReference type="PROSITE-ProRule" id="PRU10141"/>
    </source>
</evidence>
<comment type="subcellular location">
    <subcellularLocation>
        <location evidence="1">Cell membrane</location>
        <topology evidence="1">Single-pass membrane protein</topology>
    </subcellularLocation>
</comment>
<keyword evidence="13 22" id="KW-0547">Nucleotide-binding</keyword>
<dbReference type="PROSITE" id="PS50011">
    <property type="entry name" value="PROTEIN_KINASE_DOM"/>
    <property type="match status" value="1"/>
</dbReference>
<evidence type="ECO:0000256" key="4">
    <source>
        <dbReference type="ARBA" id="ARBA00012513"/>
    </source>
</evidence>
<dbReference type="InterPro" id="IPR013210">
    <property type="entry name" value="LRR_N_plant-typ"/>
</dbReference>
<dbReference type="PROSITE" id="PS00107">
    <property type="entry name" value="PROTEIN_KINASE_ATP"/>
    <property type="match status" value="1"/>
</dbReference>
<keyword evidence="10" id="KW-0812">Transmembrane</keyword>
<keyword evidence="15 22" id="KW-0067">ATP-binding</keyword>
<dbReference type="InterPro" id="IPR011009">
    <property type="entry name" value="Kinase-like_dom_sf"/>
</dbReference>
<protein>
    <recommendedName>
        <fullName evidence="4">non-specific serine/threonine protein kinase</fullName>
        <ecNumber evidence="4">2.7.11.1</ecNumber>
    </recommendedName>
</protein>
<evidence type="ECO:0000256" key="15">
    <source>
        <dbReference type="ARBA" id="ARBA00022840"/>
    </source>
</evidence>
<dbReference type="SMART" id="SM00220">
    <property type="entry name" value="S_TKc"/>
    <property type="match status" value="1"/>
</dbReference>
<keyword evidence="14" id="KW-0418">Kinase</keyword>
<evidence type="ECO:0000256" key="3">
    <source>
        <dbReference type="ARBA" id="ARBA00009592"/>
    </source>
</evidence>
<evidence type="ECO:0000256" key="1">
    <source>
        <dbReference type="ARBA" id="ARBA00004162"/>
    </source>
</evidence>
<evidence type="ECO:0000256" key="5">
    <source>
        <dbReference type="ARBA" id="ARBA00022475"/>
    </source>
</evidence>
<name>A0AA38GC74_TAXCH</name>
<gene>
    <name evidence="25" type="ORF">KI387_020701</name>
</gene>
<dbReference type="InterPro" id="IPR005162">
    <property type="entry name" value="Retrotrans_gag_dom"/>
</dbReference>
<keyword evidence="17" id="KW-0472">Membrane</keyword>
<evidence type="ECO:0000256" key="9">
    <source>
        <dbReference type="ARBA" id="ARBA00022679"/>
    </source>
</evidence>
<keyword evidence="16" id="KW-1133">Transmembrane helix</keyword>
<evidence type="ECO:0000256" key="18">
    <source>
        <dbReference type="ARBA" id="ARBA00023170"/>
    </source>
</evidence>
<evidence type="ECO:0000256" key="21">
    <source>
        <dbReference type="ARBA" id="ARBA00048679"/>
    </source>
</evidence>
<evidence type="ECO:0000256" key="16">
    <source>
        <dbReference type="ARBA" id="ARBA00022989"/>
    </source>
</evidence>
<keyword evidence="5" id="KW-1003">Cell membrane</keyword>
<feature type="signal peptide" evidence="23">
    <location>
        <begin position="1"/>
        <end position="25"/>
    </location>
</feature>
<dbReference type="SMART" id="SM00365">
    <property type="entry name" value="LRR_SD22"/>
    <property type="match status" value="10"/>
</dbReference>
<dbReference type="GO" id="GO:0033612">
    <property type="term" value="F:receptor serine/threonine kinase binding"/>
    <property type="evidence" value="ECO:0007669"/>
    <property type="project" value="TreeGrafter"/>
</dbReference>
<keyword evidence="6" id="KW-0723">Serine/threonine-protein kinase</keyword>
<accession>A0AA38GC74</accession>
<dbReference type="InterPro" id="IPR050647">
    <property type="entry name" value="Plant_LRR-RLKs"/>
</dbReference>
<keyword evidence="26" id="KW-1185">Reference proteome</keyword>
<dbReference type="Pfam" id="PF08263">
    <property type="entry name" value="LRRNT_2"/>
    <property type="match status" value="1"/>
</dbReference>
<evidence type="ECO:0000256" key="14">
    <source>
        <dbReference type="ARBA" id="ARBA00022777"/>
    </source>
</evidence>
<keyword evidence="12" id="KW-0677">Repeat</keyword>
<dbReference type="FunFam" id="3.80.10.10:FF:000111">
    <property type="entry name" value="LRR receptor-like serine/threonine-protein kinase ERECTA"/>
    <property type="match status" value="1"/>
</dbReference>
<evidence type="ECO:0000313" key="25">
    <source>
        <dbReference type="EMBL" id="KAH9318932.1"/>
    </source>
</evidence>
<organism evidence="25 26">
    <name type="scientific">Taxus chinensis</name>
    <name type="common">Chinese yew</name>
    <name type="synonym">Taxus wallichiana var. chinensis</name>
    <dbReference type="NCBI Taxonomy" id="29808"/>
    <lineage>
        <taxon>Eukaryota</taxon>
        <taxon>Viridiplantae</taxon>
        <taxon>Streptophyta</taxon>
        <taxon>Embryophyta</taxon>
        <taxon>Tracheophyta</taxon>
        <taxon>Spermatophyta</taxon>
        <taxon>Pinopsida</taxon>
        <taxon>Pinidae</taxon>
        <taxon>Conifers II</taxon>
        <taxon>Cupressales</taxon>
        <taxon>Taxaceae</taxon>
        <taxon>Taxus</taxon>
    </lineage>
</organism>
<dbReference type="PANTHER" id="PTHR48056:SF89">
    <property type="entry name" value="OS06G0585982 PROTEIN"/>
    <property type="match status" value="1"/>
</dbReference>
<keyword evidence="11 23" id="KW-0732">Signal</keyword>
<dbReference type="PANTHER" id="PTHR48056">
    <property type="entry name" value="LRR RECEPTOR-LIKE SERINE/THREONINE-PROTEIN KINASE-RELATED"/>
    <property type="match status" value="1"/>
</dbReference>
<comment type="caution">
    <text evidence="25">The sequence shown here is derived from an EMBL/GenBank/DDBJ whole genome shotgun (WGS) entry which is preliminary data.</text>
</comment>
<keyword evidence="7" id="KW-0597">Phosphoprotein</keyword>
<evidence type="ECO:0000256" key="12">
    <source>
        <dbReference type="ARBA" id="ARBA00022737"/>
    </source>
</evidence>
<comment type="similarity">
    <text evidence="3">Belongs to the RLP family.</text>
</comment>
<comment type="catalytic activity">
    <reaction evidence="20">
        <text>L-threonyl-[protein] + ATP = O-phospho-L-threonyl-[protein] + ADP + H(+)</text>
        <dbReference type="Rhea" id="RHEA:46608"/>
        <dbReference type="Rhea" id="RHEA-COMP:11060"/>
        <dbReference type="Rhea" id="RHEA-COMP:11605"/>
        <dbReference type="ChEBI" id="CHEBI:15378"/>
        <dbReference type="ChEBI" id="CHEBI:30013"/>
        <dbReference type="ChEBI" id="CHEBI:30616"/>
        <dbReference type="ChEBI" id="CHEBI:61977"/>
        <dbReference type="ChEBI" id="CHEBI:456216"/>
        <dbReference type="EC" id="2.7.11.1"/>
    </reaction>
</comment>
<dbReference type="InterPro" id="IPR008271">
    <property type="entry name" value="Ser/Thr_kinase_AS"/>
</dbReference>
<dbReference type="SUPFAM" id="SSF52058">
    <property type="entry name" value="L domain-like"/>
    <property type="match status" value="2"/>
</dbReference>
<feature type="binding site" evidence="22">
    <location>
        <position position="968"/>
    </location>
    <ligand>
        <name>ATP</name>
        <dbReference type="ChEBI" id="CHEBI:30616"/>
    </ligand>
</feature>
<dbReference type="Pfam" id="PF00560">
    <property type="entry name" value="LRR_1"/>
    <property type="match status" value="7"/>
</dbReference>
<feature type="chain" id="PRO_5041452088" description="non-specific serine/threonine protein kinase" evidence="23">
    <location>
        <begin position="26"/>
        <end position="1606"/>
    </location>
</feature>
<evidence type="ECO:0000256" key="11">
    <source>
        <dbReference type="ARBA" id="ARBA00022729"/>
    </source>
</evidence>
<dbReference type="Proteomes" id="UP000824469">
    <property type="component" value="Unassembled WGS sequence"/>
</dbReference>
<dbReference type="EMBL" id="JAHRHJ020000004">
    <property type="protein sequence ID" value="KAH9318932.1"/>
    <property type="molecule type" value="Genomic_DNA"/>
</dbReference>
<dbReference type="FunFam" id="1.10.510.10:FF:000358">
    <property type="entry name" value="Putative leucine-rich repeat receptor-like serine/threonine-protein kinase"/>
    <property type="match status" value="1"/>
</dbReference>
<dbReference type="InterPro" id="IPR003591">
    <property type="entry name" value="Leu-rich_rpt_typical-subtyp"/>
</dbReference>
<keyword evidence="8" id="KW-0433">Leucine-rich repeat</keyword>
<dbReference type="InterPro" id="IPR017441">
    <property type="entry name" value="Protein_kinase_ATP_BS"/>
</dbReference>
<dbReference type="Gene3D" id="3.30.200.20">
    <property type="entry name" value="Phosphorylase Kinase, domain 1"/>
    <property type="match status" value="1"/>
</dbReference>
<keyword evidence="19" id="KW-0325">Glycoprotein</keyword>
<evidence type="ECO:0000256" key="6">
    <source>
        <dbReference type="ARBA" id="ARBA00022527"/>
    </source>
</evidence>
<dbReference type="GO" id="GO:0004674">
    <property type="term" value="F:protein serine/threonine kinase activity"/>
    <property type="evidence" value="ECO:0007669"/>
    <property type="project" value="UniProtKB-KW"/>
</dbReference>
<evidence type="ECO:0000256" key="2">
    <source>
        <dbReference type="ARBA" id="ARBA00008684"/>
    </source>
</evidence>
<evidence type="ECO:0000313" key="26">
    <source>
        <dbReference type="Proteomes" id="UP000824469"/>
    </source>
</evidence>
<dbReference type="InterPro" id="IPR032675">
    <property type="entry name" value="LRR_dom_sf"/>
</dbReference>
<dbReference type="FunFam" id="3.80.10.10:FF:000095">
    <property type="entry name" value="LRR receptor-like serine/threonine-protein kinase GSO1"/>
    <property type="match status" value="3"/>
</dbReference>
<dbReference type="GO" id="GO:0005886">
    <property type="term" value="C:plasma membrane"/>
    <property type="evidence" value="ECO:0007669"/>
    <property type="project" value="UniProtKB-SubCell"/>
</dbReference>
<dbReference type="Pfam" id="PF03732">
    <property type="entry name" value="Retrotrans_gag"/>
    <property type="match status" value="1"/>
</dbReference>
<reference evidence="25 26" key="1">
    <citation type="journal article" date="2021" name="Nat. Plants">
        <title>The Taxus genome provides insights into paclitaxel biosynthesis.</title>
        <authorList>
            <person name="Xiong X."/>
            <person name="Gou J."/>
            <person name="Liao Q."/>
            <person name="Li Y."/>
            <person name="Zhou Q."/>
            <person name="Bi G."/>
            <person name="Li C."/>
            <person name="Du R."/>
            <person name="Wang X."/>
            <person name="Sun T."/>
            <person name="Guo L."/>
            <person name="Liang H."/>
            <person name="Lu P."/>
            <person name="Wu Y."/>
            <person name="Zhang Z."/>
            <person name="Ro D.K."/>
            <person name="Shang Y."/>
            <person name="Huang S."/>
            <person name="Yan J."/>
        </authorList>
    </citation>
    <scope>NUCLEOTIDE SEQUENCE [LARGE SCALE GENOMIC DNA]</scope>
    <source>
        <strain evidence="25">Ta-2019</strain>
    </source>
</reference>
<dbReference type="SMART" id="SM00369">
    <property type="entry name" value="LRR_TYP"/>
    <property type="match status" value="14"/>
</dbReference>
<dbReference type="InterPro" id="IPR000719">
    <property type="entry name" value="Prot_kinase_dom"/>
</dbReference>
<dbReference type="PROSITE" id="PS00108">
    <property type="entry name" value="PROTEIN_KINASE_ST"/>
    <property type="match status" value="1"/>
</dbReference>
<dbReference type="Pfam" id="PF13855">
    <property type="entry name" value="LRR_8"/>
    <property type="match status" value="4"/>
</dbReference>
<evidence type="ECO:0000256" key="19">
    <source>
        <dbReference type="ARBA" id="ARBA00023180"/>
    </source>
</evidence>
<sequence length="1606" mass="176014">MGNFAMSSNILLLLLFSFSTPEGASINNNNNAFDQHSLLAFKAGITFDSNNSLANWSPNISFCNWTGVACGSTPQVHRVVELNLSSSGLEGVLSPLLGNLSALQTLDLSNNALHGHIPSQLGRLSTARELLLYANQFQGYIPSSLWGCRNLVVLKLSYNRLRGNIPAELGLLPHLEILYLGANYLTGTIPSSLGNLSTLIDLQLATNNLTGPIPAELGSLTQLQMLYLYTNQLSGTIPSSTGNLSSLTDLAAVPFLLNWAASPSCKRSTFINQLSGTIPSSTGNLSSLTDSTVKKYLTGPIPPELGSLTHLQTLYLFTNQLSGTIPPSTGNLSSLTDLACQQIISQAPFLLNWAASPSYKRSIFILISSGTQALFTGPSSTGNLSSLTDLQLSTNYLTGPLPPELDKLTQLQTLYLYKNQLSGTIPSSTGNLSALIYLQLHRNYLVGNIPRSLCQCRNLVTLAISYNQLQGNIPAELGLLPHLEILHLGLNHLTGTLPPSLGNLSALIDLDLSINNLIGPIPWELGTKLTNLQSLSVWGNQLSGKIPNSIGNCSKLNRLNLNDNRLSGMLPIELGQLSSKLSRLDLQFNNISGQIPQEITNLTYLTELNLGHNLISGRIPSGIKNFQKLERLYLDSNALEGSIPDGIDQMHSLGLLDVSHNKLSGRIPDSLGSLQQLRRIFLHHNHFSGEIPAGLSACPNIELLDLSHNELRGNIPGKVMASLVNIQFYLNLSWNFLQGPIPGEISKIVSAQAIDISGNRLHGEIPSVLENCIALEYLNLSNNALTGLIPDAISKLQNLESVDLSSNFLSGAIPMSLEQLKALRYINLGFNNLTGIIPEQGLFPNKSVISLLMGNPGLCGPQKYLLPACQKQRQGKFSLLQKLILSAASVTAFVLCSLILGIMWRRNFLRQHSDLSSIFSRRLGYPKFTYEDLFIATNGFNESNLLGVGNFGSVYKGVLRDDKIVAIKVFSSPNEEVQKSFKAECKVLGRIRHRNLIRVVSACSYLNFKGLVLQFASNGSLEKYLYPGGIQEEDVCRLGLSESLNIAIDVAHGMEYLHYYSPIQVVHCDLKPSNVLLDANMVALVTDFGISRFTSSTNSMDSLSTTFSIRGSIGYIAPEYGLSGRVSIKGDVYSYGILLLEMVTRKRPTEAMFVRDLNLQKWVSSAFPNRLMDIVDSRLWRSLNMEENRCLISFIHVGLLCTNESPHERPTMRDVGRALENLRSSLMGRATSTSALTTTLSNLVRNNNTSEIELVVPPSQKEALMISCGFGSHTRATTHQPTFEQKGSPTRSILVHMVLTRRQANALVFHTSCQPLPPSPSPPSILSPAMDPIQPTTITTRDEEFARLLDQNPATLQFYLSHSSTRDASGQLIYDMPVSIPPTLAPTSTSAPSGSVLHASTLPPVVSQLGSIPAMTAMSVTSVAPITSTHLEASVSGSYNTLTYDEICNEPIHPSIPIRSYPVHWEMPKFNHFNSKEDPQQHLRLFKHGCYLITHDDALLLRTFPMSLTGPALDWYSGLPKHSIFSFNQVAQAFLDHFSINITKKVTMTDLYSTRQYEDESIADFVTRWRSLINQLTFQLPQTELIELFTQACARHISPTLQVQTF</sequence>
<evidence type="ECO:0000256" key="7">
    <source>
        <dbReference type="ARBA" id="ARBA00022553"/>
    </source>
</evidence>
<evidence type="ECO:0000256" key="13">
    <source>
        <dbReference type="ARBA" id="ARBA00022741"/>
    </source>
</evidence>
<dbReference type="Pfam" id="PF00069">
    <property type="entry name" value="Pkinase"/>
    <property type="match status" value="1"/>
</dbReference>
<dbReference type="EC" id="2.7.11.1" evidence="4"/>
<dbReference type="Gene3D" id="3.80.10.10">
    <property type="entry name" value="Ribonuclease Inhibitor"/>
    <property type="match status" value="5"/>
</dbReference>
<dbReference type="SUPFAM" id="SSF56112">
    <property type="entry name" value="Protein kinase-like (PK-like)"/>
    <property type="match status" value="1"/>
</dbReference>
<dbReference type="CDD" id="cd14066">
    <property type="entry name" value="STKc_IRAK"/>
    <property type="match status" value="1"/>
</dbReference>
<proteinExistence type="inferred from homology"/>
<comment type="similarity">
    <text evidence="2">Belongs to the protein kinase superfamily. Ser/Thr protein kinase family.</text>
</comment>
<evidence type="ECO:0000256" key="23">
    <source>
        <dbReference type="SAM" id="SignalP"/>
    </source>
</evidence>
<dbReference type="Gene3D" id="1.10.510.10">
    <property type="entry name" value="Transferase(Phosphotransferase) domain 1"/>
    <property type="match status" value="1"/>
</dbReference>
<evidence type="ECO:0000256" key="10">
    <source>
        <dbReference type="ARBA" id="ARBA00022692"/>
    </source>
</evidence>
<comment type="catalytic activity">
    <reaction evidence="21">
        <text>L-seryl-[protein] + ATP = O-phospho-L-seryl-[protein] + ADP + H(+)</text>
        <dbReference type="Rhea" id="RHEA:17989"/>
        <dbReference type="Rhea" id="RHEA-COMP:9863"/>
        <dbReference type="Rhea" id="RHEA-COMP:11604"/>
        <dbReference type="ChEBI" id="CHEBI:15378"/>
        <dbReference type="ChEBI" id="CHEBI:29999"/>
        <dbReference type="ChEBI" id="CHEBI:30616"/>
        <dbReference type="ChEBI" id="CHEBI:83421"/>
        <dbReference type="ChEBI" id="CHEBI:456216"/>
        <dbReference type="EC" id="2.7.11.1"/>
    </reaction>
</comment>
<keyword evidence="18" id="KW-0675">Receptor</keyword>
<evidence type="ECO:0000256" key="8">
    <source>
        <dbReference type="ARBA" id="ARBA00022614"/>
    </source>
</evidence>
<evidence type="ECO:0000256" key="20">
    <source>
        <dbReference type="ARBA" id="ARBA00047899"/>
    </source>
</evidence>
<keyword evidence="9" id="KW-0808">Transferase</keyword>
<evidence type="ECO:0000256" key="17">
    <source>
        <dbReference type="ARBA" id="ARBA00023136"/>
    </source>
</evidence>
<dbReference type="InterPro" id="IPR001611">
    <property type="entry name" value="Leu-rich_rpt"/>
</dbReference>
<feature type="domain" description="Protein kinase" evidence="24">
    <location>
        <begin position="940"/>
        <end position="1222"/>
    </location>
</feature>
<dbReference type="SUPFAM" id="SSF52047">
    <property type="entry name" value="RNI-like"/>
    <property type="match status" value="1"/>
</dbReference>
<evidence type="ECO:0000259" key="24">
    <source>
        <dbReference type="PROSITE" id="PS50011"/>
    </source>
</evidence>
<dbReference type="GO" id="GO:0005524">
    <property type="term" value="F:ATP binding"/>
    <property type="evidence" value="ECO:0007669"/>
    <property type="project" value="UniProtKB-UniRule"/>
</dbReference>